<proteinExistence type="predicted"/>
<evidence type="ECO:0000313" key="2">
    <source>
        <dbReference type="EMBL" id="MBD8065641.1"/>
    </source>
</evidence>
<dbReference type="Proteomes" id="UP000654108">
    <property type="component" value="Unassembled WGS sequence"/>
</dbReference>
<gene>
    <name evidence="2" type="ORF">IC608_09145</name>
</gene>
<dbReference type="AlphaFoldDB" id="A0A927ITF3"/>
<evidence type="ECO:0000313" key="3">
    <source>
        <dbReference type="Proteomes" id="UP000654108"/>
    </source>
</evidence>
<name>A0A927ITF3_9HYPH</name>
<dbReference type="RefSeq" id="WP_191774717.1">
    <property type="nucleotide sequence ID" value="NZ_JACYFU010000002.1"/>
</dbReference>
<dbReference type="EMBL" id="JACYFU010000002">
    <property type="protein sequence ID" value="MBD8065641.1"/>
    <property type="molecule type" value="Genomic_DNA"/>
</dbReference>
<protein>
    <submittedName>
        <fullName evidence="2">Uncharacterized protein</fullName>
    </submittedName>
</protein>
<feature type="region of interest" description="Disordered" evidence="1">
    <location>
        <begin position="1"/>
        <end position="29"/>
    </location>
</feature>
<keyword evidence="3" id="KW-1185">Reference proteome</keyword>
<evidence type="ECO:0000256" key="1">
    <source>
        <dbReference type="SAM" id="MobiDB-lite"/>
    </source>
</evidence>
<reference evidence="2" key="1">
    <citation type="submission" date="2020-09" db="EMBL/GenBank/DDBJ databases">
        <title>Genome seq and assembly of Devosia sp.</title>
        <authorList>
            <person name="Chhetri G."/>
        </authorList>
    </citation>
    <scope>NUCLEOTIDE SEQUENCE</scope>
    <source>
        <strain evidence="2">PTR5</strain>
    </source>
</reference>
<sequence length="95" mass="10130">MPYKPTGMKAGRPKKTPTKTPTPKLAPVEPVEIDPRAVLAEIAADKEAPAGARVQAAKALMGRPGQPPAQPDDEPPMDEVTRRALAIMQRSGRPN</sequence>
<accession>A0A927ITF3</accession>
<comment type="caution">
    <text evidence="2">The sequence shown here is derived from an EMBL/GenBank/DDBJ whole genome shotgun (WGS) entry which is preliminary data.</text>
</comment>
<organism evidence="2 3">
    <name type="scientific">Devosia oryzisoli</name>
    <dbReference type="NCBI Taxonomy" id="2774138"/>
    <lineage>
        <taxon>Bacteria</taxon>
        <taxon>Pseudomonadati</taxon>
        <taxon>Pseudomonadota</taxon>
        <taxon>Alphaproteobacteria</taxon>
        <taxon>Hyphomicrobiales</taxon>
        <taxon>Devosiaceae</taxon>
        <taxon>Devosia</taxon>
    </lineage>
</organism>
<feature type="region of interest" description="Disordered" evidence="1">
    <location>
        <begin position="61"/>
        <end position="80"/>
    </location>
</feature>